<dbReference type="Proteomes" id="UP001597469">
    <property type="component" value="Unassembled WGS sequence"/>
</dbReference>
<sequence length="151" mass="16897">MKKTFTALTILCLFVCFGCKQEADIDLRDRYIGRYDLTVTSAFTVANTSGPLIMATNTDFLYVSKGEQLTELRFEFSKKTLVASLKGEGKFDIAPQTSKVYMYSTGTEYLQNFNGEGSFTGNRVTLRLTSKTDFVATQSKEEMTIKGDKLP</sequence>
<comment type="caution">
    <text evidence="1">The sequence shown here is derived from an EMBL/GenBank/DDBJ whole genome shotgun (WGS) entry which is preliminary data.</text>
</comment>
<evidence type="ECO:0000313" key="2">
    <source>
        <dbReference type="Proteomes" id="UP001597469"/>
    </source>
</evidence>
<accession>A0ABW5LX50</accession>
<organism evidence="1 2">
    <name type="scientific">Spirosoma soli</name>
    <dbReference type="NCBI Taxonomy" id="1770529"/>
    <lineage>
        <taxon>Bacteria</taxon>
        <taxon>Pseudomonadati</taxon>
        <taxon>Bacteroidota</taxon>
        <taxon>Cytophagia</taxon>
        <taxon>Cytophagales</taxon>
        <taxon>Cytophagaceae</taxon>
        <taxon>Spirosoma</taxon>
    </lineage>
</organism>
<dbReference type="EMBL" id="JBHULN010000001">
    <property type="protein sequence ID" value="MFD2569370.1"/>
    <property type="molecule type" value="Genomic_DNA"/>
</dbReference>
<protein>
    <recommendedName>
        <fullName evidence="3">Lipocalin-like domain-containing protein</fullName>
    </recommendedName>
</protein>
<name>A0ABW5LX50_9BACT</name>
<reference evidence="2" key="1">
    <citation type="journal article" date="2019" name="Int. J. Syst. Evol. Microbiol.">
        <title>The Global Catalogue of Microorganisms (GCM) 10K type strain sequencing project: providing services to taxonomists for standard genome sequencing and annotation.</title>
        <authorList>
            <consortium name="The Broad Institute Genomics Platform"/>
            <consortium name="The Broad Institute Genome Sequencing Center for Infectious Disease"/>
            <person name="Wu L."/>
            <person name="Ma J."/>
        </authorList>
    </citation>
    <scope>NUCLEOTIDE SEQUENCE [LARGE SCALE GENOMIC DNA]</scope>
    <source>
        <strain evidence="2">KCTC 42805</strain>
    </source>
</reference>
<dbReference type="RefSeq" id="WP_381518296.1">
    <property type="nucleotide sequence ID" value="NZ_JBHULN010000001.1"/>
</dbReference>
<keyword evidence="2" id="KW-1185">Reference proteome</keyword>
<proteinExistence type="predicted"/>
<evidence type="ECO:0008006" key="3">
    <source>
        <dbReference type="Google" id="ProtNLM"/>
    </source>
</evidence>
<evidence type="ECO:0000313" key="1">
    <source>
        <dbReference type="EMBL" id="MFD2569370.1"/>
    </source>
</evidence>
<gene>
    <name evidence="1" type="ORF">ACFSUS_01915</name>
</gene>